<keyword evidence="3" id="KW-1185">Reference proteome</keyword>
<proteinExistence type="predicted"/>
<protein>
    <submittedName>
        <fullName evidence="2">Uncharacterized protein</fullName>
    </submittedName>
</protein>
<evidence type="ECO:0000313" key="3">
    <source>
        <dbReference type="Proteomes" id="UP000324222"/>
    </source>
</evidence>
<feature type="region of interest" description="Disordered" evidence="1">
    <location>
        <begin position="1"/>
        <end position="24"/>
    </location>
</feature>
<dbReference type="AlphaFoldDB" id="A0A5B7HTD4"/>
<comment type="caution">
    <text evidence="2">The sequence shown here is derived from an EMBL/GenBank/DDBJ whole genome shotgun (WGS) entry which is preliminary data.</text>
</comment>
<name>A0A5B7HTD4_PORTR</name>
<gene>
    <name evidence="2" type="ORF">E2C01_067341</name>
</gene>
<sequence length="65" mass="7299">MVKITQQSTNGERNNKGDESQLVRPKTGLGWAGWHIKHHNAQLPVVQRAERAVPIMKYYCAPGSD</sequence>
<accession>A0A5B7HTD4</accession>
<organism evidence="2 3">
    <name type="scientific">Portunus trituberculatus</name>
    <name type="common">Swimming crab</name>
    <name type="synonym">Neptunus trituberculatus</name>
    <dbReference type="NCBI Taxonomy" id="210409"/>
    <lineage>
        <taxon>Eukaryota</taxon>
        <taxon>Metazoa</taxon>
        <taxon>Ecdysozoa</taxon>
        <taxon>Arthropoda</taxon>
        <taxon>Crustacea</taxon>
        <taxon>Multicrustacea</taxon>
        <taxon>Malacostraca</taxon>
        <taxon>Eumalacostraca</taxon>
        <taxon>Eucarida</taxon>
        <taxon>Decapoda</taxon>
        <taxon>Pleocyemata</taxon>
        <taxon>Brachyura</taxon>
        <taxon>Eubrachyura</taxon>
        <taxon>Portunoidea</taxon>
        <taxon>Portunidae</taxon>
        <taxon>Portuninae</taxon>
        <taxon>Portunus</taxon>
    </lineage>
</organism>
<reference evidence="2 3" key="1">
    <citation type="submission" date="2019-05" db="EMBL/GenBank/DDBJ databases">
        <title>Another draft genome of Portunus trituberculatus and its Hox gene families provides insights of decapod evolution.</title>
        <authorList>
            <person name="Jeong J.-H."/>
            <person name="Song I."/>
            <person name="Kim S."/>
            <person name="Choi T."/>
            <person name="Kim D."/>
            <person name="Ryu S."/>
            <person name="Kim W."/>
        </authorList>
    </citation>
    <scope>NUCLEOTIDE SEQUENCE [LARGE SCALE GENOMIC DNA]</scope>
    <source>
        <tissue evidence="2">Muscle</tissue>
    </source>
</reference>
<dbReference type="Proteomes" id="UP000324222">
    <property type="component" value="Unassembled WGS sequence"/>
</dbReference>
<feature type="compositionally biased region" description="Polar residues" evidence="1">
    <location>
        <begin position="1"/>
        <end position="12"/>
    </location>
</feature>
<evidence type="ECO:0000313" key="2">
    <source>
        <dbReference type="EMBL" id="MPC73025.1"/>
    </source>
</evidence>
<evidence type="ECO:0000256" key="1">
    <source>
        <dbReference type="SAM" id="MobiDB-lite"/>
    </source>
</evidence>
<dbReference type="EMBL" id="VSRR010035925">
    <property type="protein sequence ID" value="MPC73025.1"/>
    <property type="molecule type" value="Genomic_DNA"/>
</dbReference>